<feature type="compositionally biased region" description="Basic residues" evidence="1">
    <location>
        <begin position="325"/>
        <end position="342"/>
    </location>
</feature>
<feature type="domain" description="GPR180-like N-terminal" evidence="4">
    <location>
        <begin position="43"/>
        <end position="171"/>
    </location>
</feature>
<dbReference type="RefSeq" id="XP_055873053.1">
    <property type="nucleotide sequence ID" value="XM_056017078.1"/>
</dbReference>
<name>A0A9W2ZDL4_BIOGL</name>
<keyword evidence="5" id="KW-1185">Reference proteome</keyword>
<evidence type="ECO:0000313" key="6">
    <source>
        <dbReference type="RefSeq" id="XP_055873052.1"/>
    </source>
</evidence>
<feature type="chain" id="PRO_5044702601" evidence="3">
    <location>
        <begin position="30"/>
        <end position="557"/>
    </location>
</feature>
<dbReference type="AlphaFoldDB" id="A0A9W2ZDL4"/>
<reference evidence="6 7" key="1">
    <citation type="submission" date="2025-04" db="UniProtKB">
        <authorList>
            <consortium name="RefSeq"/>
        </authorList>
    </citation>
    <scope>IDENTIFICATION</scope>
</reference>
<sequence>MTYRMRRQGRVTIISNLLRILMVLAGVRAQAITSDSSQGVCTVKGRVFTQRNWYGFLVHKAFHRDYAKIQYQITYPVKECCANLLIYYDDQVKQLRSSMTCEERVAVLPADNNQVIPLRSSNDSTGCTLWNETGEAFYVCLGERIFRSSVPRTWFFSISRCDRSGPLNLNYVFNITGYYGECEDDPLAPSSGWNSYVGYLENNQESSSSEDVYKYLSISLGIVAGLGLILAAVFFGLWFVGMKNAAKTKGSSVTSSQATMTQDDIFYVNPSLSDREQAEYSQSGSENYYEVIPERRSYESINTGLANGGVHMRTLRSVHGSIGHGHPHTHHHPHAHMHHPHQGHLTQPKDMSNIRGVPYVFEDYPPPPYQPPRLLGLQKNNGLGYPPGHSNTLTLPANQRQRPALVHHAYHSSLVPTSAALGSGINNGVNSSGASTSNNGMSGIMSMNNGNNSGNLMSLNQNNNNNSLLFSNSGLNMNLQSSVPNSLATFGSSAGTGLSSQGGGMNLQPLVTHQLINLQPYSSANSSQTSSISGPLNTLAAASHSMAPSSGQSETSA</sequence>
<dbReference type="GeneID" id="106077573"/>
<dbReference type="Proteomes" id="UP001165740">
    <property type="component" value="Chromosome 18"/>
</dbReference>
<evidence type="ECO:0000256" key="1">
    <source>
        <dbReference type="SAM" id="MobiDB-lite"/>
    </source>
</evidence>
<evidence type="ECO:0000259" key="4">
    <source>
        <dbReference type="Pfam" id="PF21892"/>
    </source>
</evidence>
<accession>A0A9W2ZDL4</accession>
<evidence type="ECO:0000256" key="3">
    <source>
        <dbReference type="SAM" id="SignalP"/>
    </source>
</evidence>
<evidence type="ECO:0000313" key="5">
    <source>
        <dbReference type="Proteomes" id="UP001165740"/>
    </source>
</evidence>
<dbReference type="OMA" id="PRTWFFA"/>
<feature type="transmembrane region" description="Helical" evidence="2">
    <location>
        <begin position="215"/>
        <end position="240"/>
    </location>
</feature>
<proteinExistence type="predicted"/>
<feature type="region of interest" description="Disordered" evidence="1">
    <location>
        <begin position="322"/>
        <end position="347"/>
    </location>
</feature>
<dbReference type="RefSeq" id="XP_055873052.1">
    <property type="nucleotide sequence ID" value="XM_056017077.1"/>
</dbReference>
<evidence type="ECO:0000313" key="7">
    <source>
        <dbReference type="RefSeq" id="XP_055873053.1"/>
    </source>
</evidence>
<evidence type="ECO:0000256" key="2">
    <source>
        <dbReference type="SAM" id="Phobius"/>
    </source>
</evidence>
<dbReference type="OrthoDB" id="6124418at2759"/>
<keyword evidence="2" id="KW-0812">Transmembrane</keyword>
<dbReference type="InterPro" id="IPR053880">
    <property type="entry name" value="GPR180-like_N"/>
</dbReference>
<feature type="signal peptide" evidence="3">
    <location>
        <begin position="1"/>
        <end position="29"/>
    </location>
</feature>
<keyword evidence="2" id="KW-0472">Membrane</keyword>
<keyword evidence="2" id="KW-1133">Transmembrane helix</keyword>
<protein>
    <submittedName>
        <fullName evidence="6 7">Midnolin homolog isoform X1</fullName>
    </submittedName>
</protein>
<gene>
    <name evidence="6 7" type="primary">LOC106077573</name>
</gene>
<keyword evidence="3" id="KW-0732">Signal</keyword>
<organism evidence="5 7">
    <name type="scientific">Biomphalaria glabrata</name>
    <name type="common">Bloodfluke planorb</name>
    <name type="synonym">Freshwater snail</name>
    <dbReference type="NCBI Taxonomy" id="6526"/>
    <lineage>
        <taxon>Eukaryota</taxon>
        <taxon>Metazoa</taxon>
        <taxon>Spiralia</taxon>
        <taxon>Lophotrochozoa</taxon>
        <taxon>Mollusca</taxon>
        <taxon>Gastropoda</taxon>
        <taxon>Heterobranchia</taxon>
        <taxon>Euthyneura</taxon>
        <taxon>Panpulmonata</taxon>
        <taxon>Hygrophila</taxon>
        <taxon>Lymnaeoidea</taxon>
        <taxon>Planorbidae</taxon>
        <taxon>Biomphalaria</taxon>
    </lineage>
</organism>
<dbReference type="Pfam" id="PF21892">
    <property type="entry name" value="TMEM145_N"/>
    <property type="match status" value="1"/>
</dbReference>